<name>A0A3B0WKQ0_9ZZZZ</name>
<keyword evidence="1" id="KW-0472">Membrane</keyword>
<reference evidence="2" key="1">
    <citation type="submission" date="2018-06" db="EMBL/GenBank/DDBJ databases">
        <authorList>
            <person name="Zhirakovskaya E."/>
        </authorList>
    </citation>
    <scope>NUCLEOTIDE SEQUENCE</scope>
</reference>
<sequence length="108" mass="11819">MSNEKETEVVGTEDPSQRVVVTTKKELDNEAAGELFVNYILVGFCIFAASGIGWKLFGDTGLMLGAVIGFVFTLFFDFGRKVVSHIIIVTVVLSVLLGIYMFGAWVFS</sequence>
<gene>
    <name evidence="2" type="ORF">MNBD_GAMMA04-1255</name>
</gene>
<dbReference type="EMBL" id="UOFB01000021">
    <property type="protein sequence ID" value="VAW44134.1"/>
    <property type="molecule type" value="Genomic_DNA"/>
</dbReference>
<organism evidence="2">
    <name type="scientific">hydrothermal vent metagenome</name>
    <dbReference type="NCBI Taxonomy" id="652676"/>
    <lineage>
        <taxon>unclassified sequences</taxon>
        <taxon>metagenomes</taxon>
        <taxon>ecological metagenomes</taxon>
    </lineage>
</organism>
<feature type="transmembrane region" description="Helical" evidence="1">
    <location>
        <begin position="60"/>
        <end position="79"/>
    </location>
</feature>
<dbReference type="AlphaFoldDB" id="A0A3B0WKQ0"/>
<feature type="transmembrane region" description="Helical" evidence="1">
    <location>
        <begin position="86"/>
        <end position="107"/>
    </location>
</feature>
<protein>
    <submittedName>
        <fullName evidence="2">Uncharacterized protein</fullName>
    </submittedName>
</protein>
<proteinExistence type="predicted"/>
<keyword evidence="1" id="KW-0812">Transmembrane</keyword>
<feature type="transmembrane region" description="Helical" evidence="1">
    <location>
        <begin position="35"/>
        <end position="54"/>
    </location>
</feature>
<evidence type="ECO:0000313" key="2">
    <source>
        <dbReference type="EMBL" id="VAW44134.1"/>
    </source>
</evidence>
<evidence type="ECO:0000256" key="1">
    <source>
        <dbReference type="SAM" id="Phobius"/>
    </source>
</evidence>
<accession>A0A3B0WKQ0</accession>
<keyword evidence="1" id="KW-1133">Transmembrane helix</keyword>